<sequence length="68" mass="7832">MSALIPENGRIFRSFLGFNAEISVSKDENLYPETQRLQRIAMVKCIEKNIVIDVLMFMSVLDILMIIL</sequence>
<proteinExistence type="predicted"/>
<reference evidence="1" key="1">
    <citation type="journal article" date="2022" name="Plant J.">
        <title>Strategies of tolerance reflected in two North American maple genomes.</title>
        <authorList>
            <person name="McEvoy S.L."/>
            <person name="Sezen U.U."/>
            <person name="Trouern-Trend A."/>
            <person name="McMahon S.M."/>
            <person name="Schaberg P.G."/>
            <person name="Yang J."/>
            <person name="Wegrzyn J.L."/>
            <person name="Swenson N.G."/>
        </authorList>
    </citation>
    <scope>NUCLEOTIDE SEQUENCE</scope>
    <source>
        <strain evidence="1">NS2018</strain>
    </source>
</reference>
<name>A0AA39T1V6_ACESA</name>
<keyword evidence="2" id="KW-1185">Reference proteome</keyword>
<organism evidence="1 2">
    <name type="scientific">Acer saccharum</name>
    <name type="common">Sugar maple</name>
    <dbReference type="NCBI Taxonomy" id="4024"/>
    <lineage>
        <taxon>Eukaryota</taxon>
        <taxon>Viridiplantae</taxon>
        <taxon>Streptophyta</taxon>
        <taxon>Embryophyta</taxon>
        <taxon>Tracheophyta</taxon>
        <taxon>Spermatophyta</taxon>
        <taxon>Magnoliopsida</taxon>
        <taxon>eudicotyledons</taxon>
        <taxon>Gunneridae</taxon>
        <taxon>Pentapetalae</taxon>
        <taxon>rosids</taxon>
        <taxon>malvids</taxon>
        <taxon>Sapindales</taxon>
        <taxon>Sapindaceae</taxon>
        <taxon>Hippocastanoideae</taxon>
        <taxon>Acereae</taxon>
        <taxon>Acer</taxon>
    </lineage>
</organism>
<comment type="caution">
    <text evidence="1">The sequence shown here is derived from an EMBL/GenBank/DDBJ whole genome shotgun (WGS) entry which is preliminary data.</text>
</comment>
<reference evidence="1" key="2">
    <citation type="submission" date="2023-06" db="EMBL/GenBank/DDBJ databases">
        <authorList>
            <person name="Swenson N.G."/>
            <person name="Wegrzyn J.L."/>
            <person name="Mcevoy S.L."/>
        </authorList>
    </citation>
    <scope>NUCLEOTIDE SEQUENCE</scope>
    <source>
        <strain evidence="1">NS2018</strain>
        <tissue evidence="1">Leaf</tissue>
    </source>
</reference>
<dbReference type="EMBL" id="JAUESC010000003">
    <property type="protein sequence ID" value="KAK0599688.1"/>
    <property type="molecule type" value="Genomic_DNA"/>
</dbReference>
<protein>
    <submittedName>
        <fullName evidence="1">Uncharacterized protein</fullName>
    </submittedName>
</protein>
<dbReference type="Proteomes" id="UP001168877">
    <property type="component" value="Unassembled WGS sequence"/>
</dbReference>
<gene>
    <name evidence="1" type="ORF">LWI29_007682</name>
</gene>
<dbReference type="AlphaFoldDB" id="A0AA39T1V6"/>
<evidence type="ECO:0000313" key="2">
    <source>
        <dbReference type="Proteomes" id="UP001168877"/>
    </source>
</evidence>
<accession>A0AA39T1V6</accession>
<evidence type="ECO:0000313" key="1">
    <source>
        <dbReference type="EMBL" id="KAK0599688.1"/>
    </source>
</evidence>